<evidence type="ECO:0000313" key="2">
    <source>
        <dbReference type="EMBL" id="RCK58514.1"/>
    </source>
</evidence>
<dbReference type="InterPro" id="IPR032330">
    <property type="entry name" value="EF-G-binding_C"/>
</dbReference>
<evidence type="ECO:0000313" key="3">
    <source>
        <dbReference type="Proteomes" id="UP000253508"/>
    </source>
</evidence>
<gene>
    <name evidence="2" type="ORF">DTO57_10150</name>
</gene>
<organism evidence="2 3">
    <name type="scientific">Microbacterium sorbitolivorans</name>
    <dbReference type="NCBI Taxonomy" id="1867410"/>
    <lineage>
        <taxon>Bacteria</taxon>
        <taxon>Bacillati</taxon>
        <taxon>Actinomycetota</taxon>
        <taxon>Actinomycetes</taxon>
        <taxon>Micrococcales</taxon>
        <taxon>Microbacteriaceae</taxon>
        <taxon>Microbacterium</taxon>
    </lineage>
</organism>
<dbReference type="Pfam" id="PF16571">
    <property type="entry name" value="FBP_C"/>
    <property type="match status" value="1"/>
</dbReference>
<name>A0A367XY54_9MICO</name>
<accession>A0A367XY54</accession>
<feature type="domain" description="Elongation factor G-binding protein C-terminal treble-clef zinc-finger" evidence="1">
    <location>
        <begin position="8"/>
        <end position="158"/>
    </location>
</feature>
<dbReference type="EMBL" id="QORO01000003">
    <property type="protein sequence ID" value="RCK58514.1"/>
    <property type="molecule type" value="Genomic_DNA"/>
</dbReference>
<dbReference type="RefSeq" id="WP_114118118.1">
    <property type="nucleotide sequence ID" value="NZ_BMHU01000002.1"/>
</dbReference>
<protein>
    <submittedName>
        <fullName evidence="2">FBP domain-containing protein</fullName>
    </submittedName>
</protein>
<dbReference type="AlphaFoldDB" id="A0A367XY54"/>
<sequence>MEELTADDIRASFVNATERELDMLDLPLESLLVDWYHLDFFAWRDPSNRSRCYVIAELDGVATGIILRAAGSSSRSRSSICNICRTMQPGNQVVMMSARKGGEAGEREESIATYMCADVSCHENVRIAYPLAPDEFRTDVDFRIDSTAVRMRSFVRQVRDAS</sequence>
<proteinExistence type="predicted"/>
<dbReference type="Proteomes" id="UP000253508">
    <property type="component" value="Unassembled WGS sequence"/>
</dbReference>
<comment type="caution">
    <text evidence="2">The sequence shown here is derived from an EMBL/GenBank/DDBJ whole genome shotgun (WGS) entry which is preliminary data.</text>
</comment>
<reference evidence="2 3" key="1">
    <citation type="submission" date="2018-07" db="EMBL/GenBank/DDBJ databases">
        <title>Microbacterium endoborsara sp. nov., a novel actinobacterium isolated from Borszczowia aralocaspica.</title>
        <authorList>
            <person name="An D."/>
        </authorList>
    </citation>
    <scope>NUCLEOTIDE SEQUENCE [LARGE SCALE GENOMIC DNA]</scope>
    <source>
        <strain evidence="2 3">C1.15228</strain>
    </source>
</reference>
<keyword evidence="3" id="KW-1185">Reference proteome</keyword>
<dbReference type="OrthoDB" id="4171838at2"/>
<evidence type="ECO:0000259" key="1">
    <source>
        <dbReference type="Pfam" id="PF16571"/>
    </source>
</evidence>